<dbReference type="CDD" id="cd00187">
    <property type="entry name" value="TOP4c"/>
    <property type="match status" value="1"/>
</dbReference>
<gene>
    <name evidence="10" type="primary">gyrA_2</name>
    <name evidence="10" type="ORF">KSB_87450</name>
</gene>
<dbReference type="PROSITE" id="PS52040">
    <property type="entry name" value="TOPO_IIA"/>
    <property type="match status" value="1"/>
</dbReference>
<keyword evidence="5 7" id="KW-0238">DNA-binding</keyword>
<evidence type="ECO:0000256" key="7">
    <source>
        <dbReference type="PROSITE-ProRule" id="PRU01384"/>
    </source>
</evidence>
<feature type="active site" description="O-(5'-phospho-DNA)-tyrosine intermediate" evidence="7">
    <location>
        <position position="130"/>
    </location>
</feature>
<evidence type="ECO:0000256" key="3">
    <source>
        <dbReference type="ARBA" id="ARBA00012895"/>
    </source>
</evidence>
<organism evidence="10 11">
    <name type="scientific">Ktedonobacter robiniae</name>
    <dbReference type="NCBI Taxonomy" id="2778365"/>
    <lineage>
        <taxon>Bacteria</taxon>
        <taxon>Bacillati</taxon>
        <taxon>Chloroflexota</taxon>
        <taxon>Ktedonobacteria</taxon>
        <taxon>Ktedonobacterales</taxon>
        <taxon>Ktedonobacteraceae</taxon>
        <taxon>Ktedonobacter</taxon>
    </lineage>
</organism>
<dbReference type="SMART" id="SM00434">
    <property type="entry name" value="TOP4c"/>
    <property type="match status" value="1"/>
</dbReference>
<evidence type="ECO:0000256" key="6">
    <source>
        <dbReference type="ARBA" id="ARBA00023235"/>
    </source>
</evidence>
<dbReference type="EMBL" id="BNJG01000004">
    <property type="protein sequence ID" value="GHO60270.1"/>
    <property type="molecule type" value="Genomic_DNA"/>
</dbReference>
<name>A0ABQ3V5V6_9CHLR</name>
<dbReference type="InterPro" id="IPR050220">
    <property type="entry name" value="Type_II_DNA_Topoisomerases"/>
</dbReference>
<dbReference type="InterPro" id="IPR013760">
    <property type="entry name" value="Topo_IIA-like_dom_sf"/>
</dbReference>
<reference evidence="10 11" key="1">
    <citation type="journal article" date="2021" name="Int. J. Syst. Evol. Microbiol.">
        <title>Reticulibacter mediterranei gen. nov., sp. nov., within the new family Reticulibacteraceae fam. nov., and Ktedonospora formicarum gen. nov., sp. nov., Ktedonobacter robiniae sp. nov., Dictyobacter formicarum sp. nov. and Dictyobacter arantiisoli sp. nov., belonging to the class Ktedonobacteria.</title>
        <authorList>
            <person name="Yabe S."/>
            <person name="Zheng Y."/>
            <person name="Wang C.M."/>
            <person name="Sakai Y."/>
            <person name="Abe K."/>
            <person name="Yokota A."/>
            <person name="Donadio S."/>
            <person name="Cavaletti L."/>
            <person name="Monciardini P."/>
        </authorList>
    </citation>
    <scope>NUCLEOTIDE SEQUENCE [LARGE SCALE GENOMIC DNA]</scope>
    <source>
        <strain evidence="10 11">SOSP1-30</strain>
    </source>
</reference>
<dbReference type="Gene3D" id="3.30.1360.40">
    <property type="match status" value="1"/>
</dbReference>
<dbReference type="Pfam" id="PF03989">
    <property type="entry name" value="DNA_gyraseA_C"/>
    <property type="match status" value="4"/>
</dbReference>
<proteinExistence type="inferred from homology"/>
<dbReference type="PANTHER" id="PTHR43493">
    <property type="entry name" value="DNA GYRASE/TOPOISOMERASE SUBUNIT A"/>
    <property type="match status" value="1"/>
</dbReference>
<dbReference type="Gene3D" id="3.90.199.10">
    <property type="entry name" value="Topoisomerase II, domain 5"/>
    <property type="match status" value="1"/>
</dbReference>
<sequence>MASVSENTEKTVETGIIQEDFSVIMAQAFATYGLSVVTDRALPDARDGLKPVQRRILAGMREARYLASRPTVKSAEVVGLILGNYHPHGDTSVYDAAVRMAQPFTMRYPLIEGQGNMGSEDGDAPAAYRYTEMRLSPLAEALMADMERETVPLHPTYKQDPKVQEPDYLPGRIPPVVNPSSGIAVGLSTNIPPHNLGEVLRACIALLDRPDMTVDELMGYIPGPDFSQGGHIIGTEGIRDYFTTGKGRIIVRAEVRLEETPRSRALVVTQIPPTGRDKVKASIIKAFNARKLEGLMADLRDETDTEKGTRIVLELRKDVDAAQTLEQLYRETDLQIAISFQMVFLFGSPMQAARQPKQTGMLELLNYWNAHQLDLLTRRAQYDLRKARERLHVIEGLITGAAHAEEIVKIFQQSEDRTSARRAIEERYSLTEIQSDVIASMTLSQVTKLDSGKYQRERDELQRRIEELENLLTNRRALISLLKKEMQQLMRQFADERRTYIDVEGQPHAPITHVASLHEREPLTVAFASPGTLKALAPDTFKPKQKNGVLAYTPVRGDEQLRQVVATTTQDYLLCMSSTGRVFQIGSHRLPLVTRSAKGEAIRDLLELAPGEEIVAVVPIDAYDEDRYLVTFSRLGKVKKSPLSEYKTVDIDGAQDMKLAEGDSVVTALLSRGQGEYFVTTDYAQTLRFSDEALRAQGRVGQGVAAIALAKGGGVVVSASYYEPQGTVVDETTGEVLPELNSLLVVTEQGTLKKVPVSQYPQKGRATGGVVTTEIGDKDRVLLSMLVNEQDHLLLGWTGRSGEKGEHALVLPVSEVKAFPRVKQGVEVVNGRILTVVKLG</sequence>
<feature type="domain" description="Topo IIA-type catalytic" evidence="9">
    <location>
        <begin position="42"/>
        <end position="517"/>
    </location>
</feature>
<evidence type="ECO:0000259" key="9">
    <source>
        <dbReference type="PROSITE" id="PS52040"/>
    </source>
</evidence>
<dbReference type="Gene3D" id="1.10.268.10">
    <property type="entry name" value="Topoisomerase, domain 3"/>
    <property type="match status" value="1"/>
</dbReference>
<protein>
    <recommendedName>
        <fullName evidence="3">DNA topoisomerase (ATP-hydrolyzing)</fullName>
        <ecNumber evidence="3">5.6.2.2</ecNumber>
    </recommendedName>
</protein>
<evidence type="ECO:0000256" key="5">
    <source>
        <dbReference type="ARBA" id="ARBA00023125"/>
    </source>
</evidence>
<comment type="similarity">
    <text evidence="2">Belongs to the type II topoisomerase GyrA/ParC subunit family.</text>
</comment>
<dbReference type="EC" id="5.6.2.2" evidence="3"/>
<dbReference type="InterPro" id="IPR035516">
    <property type="entry name" value="Gyrase/topoIV_suA_C"/>
</dbReference>
<evidence type="ECO:0000256" key="1">
    <source>
        <dbReference type="ARBA" id="ARBA00000185"/>
    </source>
</evidence>
<dbReference type="SUPFAM" id="SSF56719">
    <property type="entry name" value="Type II DNA topoisomerase"/>
    <property type="match status" value="1"/>
</dbReference>
<dbReference type="Proteomes" id="UP000654345">
    <property type="component" value="Unassembled WGS sequence"/>
</dbReference>
<dbReference type="Gene3D" id="2.120.10.90">
    <property type="entry name" value="DNA gyrase/topoisomerase IV, subunit A, C-terminal"/>
    <property type="match status" value="1"/>
</dbReference>
<keyword evidence="6 7" id="KW-0413">Isomerase</keyword>
<dbReference type="Pfam" id="PF00521">
    <property type="entry name" value="DNA_topoisoIV"/>
    <property type="match status" value="1"/>
</dbReference>
<dbReference type="RefSeq" id="WP_201376427.1">
    <property type="nucleotide sequence ID" value="NZ_BNJG01000004.1"/>
</dbReference>
<dbReference type="InterPro" id="IPR006691">
    <property type="entry name" value="GyrA/parC_rep"/>
</dbReference>
<evidence type="ECO:0000313" key="11">
    <source>
        <dbReference type="Proteomes" id="UP000654345"/>
    </source>
</evidence>
<comment type="caution">
    <text evidence="10">The sequence shown here is derived from an EMBL/GenBank/DDBJ whole genome shotgun (WGS) entry which is preliminary data.</text>
</comment>
<comment type="catalytic activity">
    <reaction evidence="1 7">
        <text>ATP-dependent breakage, passage and rejoining of double-stranded DNA.</text>
        <dbReference type="EC" id="5.6.2.2"/>
    </reaction>
</comment>
<keyword evidence="11" id="KW-1185">Reference proteome</keyword>
<keyword evidence="8" id="KW-0175">Coiled coil</keyword>
<keyword evidence="4 7" id="KW-0799">Topoisomerase</keyword>
<evidence type="ECO:0000313" key="10">
    <source>
        <dbReference type="EMBL" id="GHO60270.1"/>
    </source>
</evidence>
<dbReference type="InterPro" id="IPR013757">
    <property type="entry name" value="Topo_IIA_A_a_sf"/>
</dbReference>
<evidence type="ECO:0000256" key="4">
    <source>
        <dbReference type="ARBA" id="ARBA00023029"/>
    </source>
</evidence>
<feature type="coiled-coil region" evidence="8">
    <location>
        <begin position="451"/>
        <end position="499"/>
    </location>
</feature>
<evidence type="ECO:0000256" key="2">
    <source>
        <dbReference type="ARBA" id="ARBA00008263"/>
    </source>
</evidence>
<accession>A0ABQ3V5V6</accession>
<evidence type="ECO:0000256" key="8">
    <source>
        <dbReference type="SAM" id="Coils"/>
    </source>
</evidence>
<dbReference type="SUPFAM" id="SSF101904">
    <property type="entry name" value="GyrA/ParC C-terminal domain-like"/>
    <property type="match status" value="1"/>
</dbReference>
<dbReference type="InterPro" id="IPR013758">
    <property type="entry name" value="Topo_IIA_A/C_ab"/>
</dbReference>
<dbReference type="PANTHER" id="PTHR43493:SF5">
    <property type="entry name" value="DNA GYRASE SUBUNIT A, CHLOROPLASTIC_MITOCHONDRIAL"/>
    <property type="match status" value="1"/>
</dbReference>
<dbReference type="InterPro" id="IPR002205">
    <property type="entry name" value="Topo_IIA_dom_A"/>
</dbReference>